<protein>
    <submittedName>
        <fullName evidence="2">Uncharacterized protein</fullName>
    </submittedName>
</protein>
<evidence type="ECO:0000313" key="3">
    <source>
        <dbReference type="Proteomes" id="UP000007129"/>
    </source>
</evidence>
<feature type="region of interest" description="Disordered" evidence="1">
    <location>
        <begin position="1"/>
        <end position="121"/>
    </location>
</feature>
<gene>
    <name evidence="2" type="ORF">MPH_07194</name>
</gene>
<dbReference type="Proteomes" id="UP000007129">
    <property type="component" value="Unassembled WGS sequence"/>
</dbReference>
<feature type="region of interest" description="Disordered" evidence="1">
    <location>
        <begin position="398"/>
        <end position="452"/>
    </location>
</feature>
<proteinExistence type="predicted"/>
<dbReference type="AlphaFoldDB" id="K2RZV1"/>
<organism evidence="2 3">
    <name type="scientific">Macrophomina phaseolina (strain MS6)</name>
    <name type="common">Charcoal rot fungus</name>
    <dbReference type="NCBI Taxonomy" id="1126212"/>
    <lineage>
        <taxon>Eukaryota</taxon>
        <taxon>Fungi</taxon>
        <taxon>Dikarya</taxon>
        <taxon>Ascomycota</taxon>
        <taxon>Pezizomycotina</taxon>
        <taxon>Dothideomycetes</taxon>
        <taxon>Dothideomycetes incertae sedis</taxon>
        <taxon>Botryosphaeriales</taxon>
        <taxon>Botryosphaeriaceae</taxon>
        <taxon>Macrophomina</taxon>
    </lineage>
</organism>
<comment type="caution">
    <text evidence="2">The sequence shown here is derived from an EMBL/GenBank/DDBJ whole genome shotgun (WGS) entry which is preliminary data.</text>
</comment>
<feature type="compositionally biased region" description="Basic and acidic residues" evidence="1">
    <location>
        <begin position="102"/>
        <end position="121"/>
    </location>
</feature>
<feature type="compositionally biased region" description="Polar residues" evidence="1">
    <location>
        <begin position="171"/>
        <end position="189"/>
    </location>
</feature>
<feature type="compositionally biased region" description="Low complexity" evidence="1">
    <location>
        <begin position="161"/>
        <end position="170"/>
    </location>
</feature>
<sequence length="452" mass="47641">MGTAGASRSNGSGSGSSNAALLAASSGKSGSGTPTHGAGDGITVAPASGTDGATGDESRPFLGAAATTESSGESSRDRSGERGAPASQEQLSGREGPGFWGEIDREAAEREHERQVEETRQRRELARAFLLQAKERQEQRIPLLNRGGGEASSLGAGGAALAGAAVAAGSKSQPRQGNPKAQHTQQWWQSSPPGSPPPGSPPPPTAAHANTPAYQPIYPPISPTYPVSGPILTSQHIEQNRLQQAQHAHATSRATSPTYPSFHRPRPSYPSPSWSQAQQNTYNQLNNGDSASAYNSSKGYTSGGYSFSGRPFFHQNTSYNPPHRSYSNYSQPSGINNGTYSYGGSSYSHYSTSSYGGHRRGSSGSVHNNAVGGVYTTIPEEDPPHQPQQQSLHQIMHQMNSLDDEDSADEGQGFLKVPRRVLSVRNGAVTPSSDGDESTDERDGGGRRPRMM</sequence>
<dbReference type="STRING" id="1126212.K2RZV1"/>
<feature type="compositionally biased region" description="Low complexity" evidence="1">
    <location>
        <begin position="1"/>
        <end position="32"/>
    </location>
</feature>
<dbReference type="OrthoDB" id="3945893at2759"/>
<feature type="compositionally biased region" description="Gly residues" evidence="1">
    <location>
        <begin position="146"/>
        <end position="160"/>
    </location>
</feature>
<accession>K2RZV1</accession>
<evidence type="ECO:0000256" key="1">
    <source>
        <dbReference type="SAM" id="MobiDB-lite"/>
    </source>
</evidence>
<reference evidence="2 3" key="1">
    <citation type="journal article" date="2012" name="BMC Genomics">
        <title>Tools to kill: Genome of one of the most destructive plant pathogenic fungi Macrophomina phaseolina.</title>
        <authorList>
            <person name="Islam M.S."/>
            <person name="Haque M.S."/>
            <person name="Islam M.M."/>
            <person name="Emdad E.M."/>
            <person name="Halim A."/>
            <person name="Hossen Q.M.M."/>
            <person name="Hossain M.Z."/>
            <person name="Ahmed B."/>
            <person name="Rahim S."/>
            <person name="Rahman M.S."/>
            <person name="Alam M.M."/>
            <person name="Hou S."/>
            <person name="Wan X."/>
            <person name="Saito J.A."/>
            <person name="Alam M."/>
        </authorList>
    </citation>
    <scope>NUCLEOTIDE SEQUENCE [LARGE SCALE GENOMIC DNA]</scope>
    <source>
        <strain evidence="2 3">MS6</strain>
    </source>
</reference>
<evidence type="ECO:0000313" key="2">
    <source>
        <dbReference type="EMBL" id="EKG15759.1"/>
    </source>
</evidence>
<feature type="compositionally biased region" description="Polar residues" evidence="1">
    <location>
        <begin position="231"/>
        <end position="246"/>
    </location>
</feature>
<name>K2RZV1_MACPH</name>
<feature type="region of interest" description="Disordered" evidence="1">
    <location>
        <begin position="134"/>
        <end position="278"/>
    </location>
</feature>
<dbReference type="VEuPathDB" id="FungiDB:MPH_07194"/>
<feature type="compositionally biased region" description="Low complexity" evidence="1">
    <location>
        <begin position="63"/>
        <end position="73"/>
    </location>
</feature>
<dbReference type="EMBL" id="AHHD01000293">
    <property type="protein sequence ID" value="EKG15759.1"/>
    <property type="molecule type" value="Genomic_DNA"/>
</dbReference>
<dbReference type="HOGENOM" id="CLU_605608_0_0_1"/>
<feature type="compositionally biased region" description="Pro residues" evidence="1">
    <location>
        <begin position="193"/>
        <end position="205"/>
    </location>
</feature>
<dbReference type="InParanoid" id="K2RZV1"/>